<reference evidence="2 3" key="1">
    <citation type="submission" date="2016-08" db="EMBL/GenBank/DDBJ databases">
        <title>Draft genome of the agarase producing Sphingomonas sp. MCT13.</title>
        <authorList>
            <person name="D'Andrea M.M."/>
            <person name="Rossolini G.M."/>
            <person name="Thaller M.C."/>
        </authorList>
    </citation>
    <scope>NUCLEOTIDE SEQUENCE [LARGE SCALE GENOMIC DNA]</scope>
    <source>
        <strain evidence="2 3">MCT13</strain>
    </source>
</reference>
<feature type="region of interest" description="Disordered" evidence="1">
    <location>
        <begin position="83"/>
        <end position="114"/>
    </location>
</feature>
<dbReference type="EMBL" id="MDDS01000006">
    <property type="protein sequence ID" value="ODP39268.1"/>
    <property type="molecule type" value="Genomic_DNA"/>
</dbReference>
<organism evidence="2 3">
    <name type="scientific">Sphingomonas turrisvirgatae</name>
    <dbReference type="NCBI Taxonomy" id="1888892"/>
    <lineage>
        <taxon>Bacteria</taxon>
        <taxon>Pseudomonadati</taxon>
        <taxon>Pseudomonadota</taxon>
        <taxon>Alphaproteobacteria</taxon>
        <taxon>Sphingomonadales</taxon>
        <taxon>Sphingomonadaceae</taxon>
        <taxon>Sphingomonas</taxon>
    </lineage>
</organism>
<evidence type="ECO:0000313" key="3">
    <source>
        <dbReference type="Proteomes" id="UP000094487"/>
    </source>
</evidence>
<dbReference type="Gene3D" id="1.10.10.10">
    <property type="entry name" value="Winged helix-like DNA-binding domain superfamily/Winged helix DNA-binding domain"/>
    <property type="match status" value="1"/>
</dbReference>
<dbReference type="AlphaFoldDB" id="A0A1E3LZX1"/>
<dbReference type="RefSeq" id="WP_069319039.1">
    <property type="nucleotide sequence ID" value="NZ_MDDS01000006.1"/>
</dbReference>
<proteinExistence type="predicted"/>
<sequence>MARAELHSGPPLGLLSDNEAIIYRALDQAAREGRPCPANEELSALLGCSSDSTSPTIVTRLDRRGYIRVQRYQRSRQVTIIRTGMSTAEPASKAPHWRDRPKNIPAPAPDSIKAKRPDTFSQIVMAANRERRPIADFLADLVWIGFDAFKQEEAQS</sequence>
<name>A0A1E3LZX1_9SPHN</name>
<dbReference type="InterPro" id="IPR036388">
    <property type="entry name" value="WH-like_DNA-bd_sf"/>
</dbReference>
<evidence type="ECO:0000313" key="2">
    <source>
        <dbReference type="EMBL" id="ODP39268.1"/>
    </source>
</evidence>
<accession>A0A1E3LZX1</accession>
<gene>
    <name evidence="2" type="ORF">BFL28_10670</name>
</gene>
<dbReference type="STRING" id="1888892.BFL28_10670"/>
<protein>
    <recommendedName>
        <fullName evidence="4">LexA repressor DNA-binding domain-containing protein</fullName>
    </recommendedName>
</protein>
<dbReference type="OrthoDB" id="7448487at2"/>
<comment type="caution">
    <text evidence="2">The sequence shown here is derived from an EMBL/GenBank/DDBJ whole genome shotgun (WGS) entry which is preliminary data.</text>
</comment>
<evidence type="ECO:0008006" key="4">
    <source>
        <dbReference type="Google" id="ProtNLM"/>
    </source>
</evidence>
<keyword evidence="3" id="KW-1185">Reference proteome</keyword>
<evidence type="ECO:0000256" key="1">
    <source>
        <dbReference type="SAM" id="MobiDB-lite"/>
    </source>
</evidence>
<dbReference type="Proteomes" id="UP000094487">
    <property type="component" value="Unassembled WGS sequence"/>
</dbReference>